<comment type="caution">
    <text evidence="1">The sequence shown here is derived from an EMBL/GenBank/DDBJ whole genome shotgun (WGS) entry which is preliminary data.</text>
</comment>
<sequence>DHHTFSPDHIRLGWRKHRKDKINSTQEPFKLKTNNRTGVSPLVPKKRKLFNTETNKNKKTKTLEPSLEKQQSLLDKTNGLLASKGPIATEDSQAAATNLLQQSSTINDRPSWDEQVS</sequence>
<keyword evidence="2" id="KW-1185">Reference proteome</keyword>
<dbReference type="Proteomes" id="UP000789702">
    <property type="component" value="Unassembled WGS sequence"/>
</dbReference>
<evidence type="ECO:0000313" key="2">
    <source>
        <dbReference type="Proteomes" id="UP000789702"/>
    </source>
</evidence>
<organism evidence="1 2">
    <name type="scientific">Dentiscutata heterogama</name>
    <dbReference type="NCBI Taxonomy" id="1316150"/>
    <lineage>
        <taxon>Eukaryota</taxon>
        <taxon>Fungi</taxon>
        <taxon>Fungi incertae sedis</taxon>
        <taxon>Mucoromycota</taxon>
        <taxon>Glomeromycotina</taxon>
        <taxon>Glomeromycetes</taxon>
        <taxon>Diversisporales</taxon>
        <taxon>Gigasporaceae</taxon>
        <taxon>Dentiscutata</taxon>
    </lineage>
</organism>
<proteinExistence type="predicted"/>
<reference evidence="1" key="1">
    <citation type="submission" date="2021-06" db="EMBL/GenBank/DDBJ databases">
        <authorList>
            <person name="Kallberg Y."/>
            <person name="Tangrot J."/>
            <person name="Rosling A."/>
        </authorList>
    </citation>
    <scope>NUCLEOTIDE SEQUENCE</scope>
    <source>
        <strain evidence="1">IL203A</strain>
    </source>
</reference>
<gene>
    <name evidence="1" type="ORF">DHETER_LOCUS11941</name>
</gene>
<name>A0ACA9PJ09_9GLOM</name>
<protein>
    <submittedName>
        <fullName evidence="1">9197_t:CDS:1</fullName>
    </submittedName>
</protein>
<dbReference type="EMBL" id="CAJVPU010027757">
    <property type="protein sequence ID" value="CAG8704788.1"/>
    <property type="molecule type" value="Genomic_DNA"/>
</dbReference>
<evidence type="ECO:0000313" key="1">
    <source>
        <dbReference type="EMBL" id="CAG8704788.1"/>
    </source>
</evidence>
<accession>A0ACA9PJ09</accession>
<feature type="non-terminal residue" evidence="1">
    <location>
        <position position="1"/>
    </location>
</feature>